<dbReference type="InterPro" id="IPR036779">
    <property type="entry name" value="LysM_dom_sf"/>
</dbReference>
<evidence type="ECO:0000313" key="5">
    <source>
        <dbReference type="Proteomes" id="UP000250192"/>
    </source>
</evidence>
<feature type="region of interest" description="Disordered" evidence="1">
    <location>
        <begin position="262"/>
        <end position="283"/>
    </location>
</feature>
<protein>
    <submittedName>
        <fullName evidence="4">LysM domain/BON superfamily protein</fullName>
    </submittedName>
</protein>
<accession>A0A2X0VL64</accession>
<dbReference type="PROSITE" id="PS51782">
    <property type="entry name" value="LYSM"/>
    <property type="match status" value="1"/>
</dbReference>
<dbReference type="Gene3D" id="3.10.350.10">
    <property type="entry name" value="LysM domain"/>
    <property type="match status" value="1"/>
</dbReference>
<keyword evidence="2" id="KW-0812">Transmembrane</keyword>
<proteinExistence type="predicted"/>
<evidence type="ECO:0000313" key="4">
    <source>
        <dbReference type="EMBL" id="SPT54642.1"/>
    </source>
</evidence>
<dbReference type="Pfam" id="PF01476">
    <property type="entry name" value="LysM"/>
    <property type="match status" value="1"/>
</dbReference>
<reference evidence="4 5" key="1">
    <citation type="submission" date="2018-06" db="EMBL/GenBank/DDBJ databases">
        <authorList>
            <consortium name="Pathogen Informatics"/>
            <person name="Doyle S."/>
        </authorList>
    </citation>
    <scope>NUCLEOTIDE SEQUENCE [LARGE SCALE GENOMIC DNA]</scope>
    <source>
        <strain evidence="4 5">NCTC9935</strain>
    </source>
</reference>
<dbReference type="PANTHER" id="PTHR34700:SF4">
    <property type="entry name" value="PHAGE-LIKE ELEMENT PBSX PROTEIN XKDP"/>
    <property type="match status" value="1"/>
</dbReference>
<name>A0A2X0VL64_9ACTO</name>
<dbReference type="Proteomes" id="UP000250192">
    <property type="component" value="Unassembled WGS sequence"/>
</dbReference>
<evidence type="ECO:0000256" key="2">
    <source>
        <dbReference type="SAM" id="Phobius"/>
    </source>
</evidence>
<evidence type="ECO:0000256" key="1">
    <source>
        <dbReference type="SAM" id="MobiDB-lite"/>
    </source>
</evidence>
<sequence>MPHPRKKRRTSHFYINIPNVLTYTDTKRIVSCIESVSLNEEFTMTDDSRTPPGQAHLSDAFLWLVGAPLTILDGLYLSRLAPPIEPERPETLILRILGVLAFLLLSWSLLSSACAHLALLRGAPPVLRRVAHALVLRCGTKLSRSLLARAGASALIGSALVTVAPVAASIATPQENPSAGVSLTWADSPHAVDATQEPPQTSPATQAGPPKDSSPPPASDDPDSATVSVGDSLWSIAASLRPGADDADIDATWRAIYEANADTISDPDLIHPGQRLTLPQDLP</sequence>
<feature type="transmembrane region" description="Helical" evidence="2">
    <location>
        <begin position="92"/>
        <end position="119"/>
    </location>
</feature>
<keyword evidence="2" id="KW-1133">Transmembrane helix</keyword>
<dbReference type="InterPro" id="IPR018392">
    <property type="entry name" value="LysM"/>
</dbReference>
<organism evidence="4 5">
    <name type="scientific">Schaalia odontolytica</name>
    <dbReference type="NCBI Taxonomy" id="1660"/>
    <lineage>
        <taxon>Bacteria</taxon>
        <taxon>Bacillati</taxon>
        <taxon>Actinomycetota</taxon>
        <taxon>Actinomycetes</taxon>
        <taxon>Actinomycetales</taxon>
        <taxon>Actinomycetaceae</taxon>
        <taxon>Schaalia</taxon>
    </lineage>
</organism>
<keyword evidence="2" id="KW-0472">Membrane</keyword>
<dbReference type="AlphaFoldDB" id="A0A2X0VL64"/>
<keyword evidence="5" id="KW-1185">Reference proteome</keyword>
<feature type="region of interest" description="Disordered" evidence="1">
    <location>
        <begin position="192"/>
        <end position="228"/>
    </location>
</feature>
<dbReference type="EMBL" id="UAPR01000001">
    <property type="protein sequence ID" value="SPT54642.1"/>
    <property type="molecule type" value="Genomic_DNA"/>
</dbReference>
<gene>
    <name evidence="4" type="ORF">NCTC9935_00183</name>
</gene>
<evidence type="ECO:0000259" key="3">
    <source>
        <dbReference type="PROSITE" id="PS51782"/>
    </source>
</evidence>
<dbReference type="InterPro" id="IPR052196">
    <property type="entry name" value="Bact_Kbp"/>
</dbReference>
<feature type="domain" description="LysM" evidence="3">
    <location>
        <begin position="223"/>
        <end position="278"/>
    </location>
</feature>
<dbReference type="PANTHER" id="PTHR34700">
    <property type="entry name" value="POTASSIUM BINDING PROTEIN KBP"/>
    <property type="match status" value="1"/>
</dbReference>
<dbReference type="CDD" id="cd00118">
    <property type="entry name" value="LysM"/>
    <property type="match status" value="1"/>
</dbReference>
<dbReference type="SMART" id="SM00257">
    <property type="entry name" value="LysM"/>
    <property type="match status" value="1"/>
</dbReference>